<evidence type="ECO:0000313" key="2">
    <source>
        <dbReference type="Proteomes" id="UP001196765"/>
    </source>
</evidence>
<reference evidence="1" key="1">
    <citation type="submission" date="2021-06" db="EMBL/GenBank/DDBJ databases">
        <title>Collection of gut derived symbiotic bacterial strains cultured from healthy donors.</title>
        <authorList>
            <person name="Lin H."/>
            <person name="Littmann E."/>
            <person name="Pamer E.G."/>
        </authorList>
    </citation>
    <scope>NUCLEOTIDE SEQUENCE</scope>
    <source>
        <strain evidence="1">MSK.21.74</strain>
    </source>
</reference>
<dbReference type="RefSeq" id="WP_217745279.1">
    <property type="nucleotide sequence ID" value="NZ_JAHOEI010000198.1"/>
</dbReference>
<gene>
    <name evidence="1" type="ORF">KSW82_16805</name>
</gene>
<name>A0AAW4N774_9BACT</name>
<evidence type="ECO:0000313" key="1">
    <source>
        <dbReference type="EMBL" id="MBV3389370.1"/>
    </source>
</evidence>
<dbReference type="Proteomes" id="UP001196765">
    <property type="component" value="Unassembled WGS sequence"/>
</dbReference>
<comment type="caution">
    <text evidence="1">The sequence shown here is derived from an EMBL/GenBank/DDBJ whole genome shotgun (WGS) entry which is preliminary data.</text>
</comment>
<organism evidence="1 2">
    <name type="scientific">Segatella copri</name>
    <dbReference type="NCBI Taxonomy" id="165179"/>
    <lineage>
        <taxon>Bacteria</taxon>
        <taxon>Pseudomonadati</taxon>
        <taxon>Bacteroidota</taxon>
        <taxon>Bacteroidia</taxon>
        <taxon>Bacteroidales</taxon>
        <taxon>Prevotellaceae</taxon>
        <taxon>Segatella</taxon>
    </lineage>
</organism>
<dbReference type="AlphaFoldDB" id="A0AAW4N774"/>
<proteinExistence type="predicted"/>
<dbReference type="EMBL" id="JAHOEI010000198">
    <property type="protein sequence ID" value="MBV3389370.1"/>
    <property type="molecule type" value="Genomic_DNA"/>
</dbReference>
<protein>
    <submittedName>
        <fullName evidence="1">Uncharacterized protein</fullName>
    </submittedName>
</protein>
<accession>A0AAW4N774</accession>
<sequence length="47" mass="5207">MVDLEAIKEACCTTECTAFSLGICPFWGNSAKLKCNRIKQKIQNGQN</sequence>